<comment type="caution">
    <text evidence="2">The sequence shown here is derived from an EMBL/GenBank/DDBJ whole genome shotgun (WGS) entry which is preliminary data.</text>
</comment>
<feature type="region of interest" description="Disordered" evidence="1">
    <location>
        <begin position="487"/>
        <end position="510"/>
    </location>
</feature>
<keyword evidence="3" id="KW-1185">Reference proteome</keyword>
<accession>A0A4R0R2W6</accession>
<protein>
    <submittedName>
        <fullName evidence="2">Uncharacterized protein</fullName>
    </submittedName>
</protein>
<feature type="compositionally biased region" description="Polar residues" evidence="1">
    <location>
        <begin position="651"/>
        <end position="661"/>
    </location>
</feature>
<dbReference type="AlphaFoldDB" id="A0A4R0R2W6"/>
<evidence type="ECO:0000313" key="2">
    <source>
        <dbReference type="EMBL" id="TCD61451.1"/>
    </source>
</evidence>
<dbReference type="STRING" id="92696.A0A4R0R2W6"/>
<feature type="region of interest" description="Disordered" evidence="1">
    <location>
        <begin position="269"/>
        <end position="288"/>
    </location>
</feature>
<sequence length="661" mass="71753">MNVVPAHQTYTDQMASLGNGVAIWQPAPHPSHGTVQIGVVGYMQGGHFLPLFHAGLPPGNRKPDKDVPDDFIQLNVGEIAHGQPRKPGCLHTKSIKRKNAKLDVAAESPLSPFSALAELEFESFESAGALLLTKDRTYVEDATRLLRFKNYILKNSRAWVMFARNLGHDVNEEDIMLVTGCDMTEGFSMVAFRETERQFSLRFKGNAHGVVGFGVSAFGSWSCDSPIFENWGPQRTTPNSSYSQCVFAGAGPADLGSGGREDPELLLQRSRTSEEEQGSNDDSYEAKHSVRSKCDAERAIVHDMEYACLLRLWCSRYPEEPDTDAMDMLGKLRIEVTQDDDGAACVVVPSVSRESDAEQEQITEEGSVSEKEPDPDRSHIHNWRDSSMISPPYIVSPTEPDHHRAHSTVSAATSASISANAPAAVPAAYTASVGGTPSAMNISRIPWNPPLGYKTFATAPPSHQPATIPSSKILLVPLPRSSEPGISVPFPMIPPPPRRTIPSPPPLPFAEPGVPLPTPVLFPLPGLSSPTRRMTALRSDLADDSSSSTPELSSTDSDNVSEILESPAFRITGATAIPVPPPERKGLSGAEHGPASTHTYTESLPSSLGRRQPADRSFRDLVSQFAYSSPPEHHPMDSEEPRELLPRGASGETQIMRQWLS</sequence>
<feature type="compositionally biased region" description="Low complexity" evidence="1">
    <location>
        <begin position="538"/>
        <end position="558"/>
    </location>
</feature>
<feature type="compositionally biased region" description="Basic and acidic residues" evidence="1">
    <location>
        <begin position="368"/>
        <end position="383"/>
    </location>
</feature>
<dbReference type="OrthoDB" id="2791100at2759"/>
<organism evidence="2 3">
    <name type="scientific">Steccherinum ochraceum</name>
    <dbReference type="NCBI Taxonomy" id="92696"/>
    <lineage>
        <taxon>Eukaryota</taxon>
        <taxon>Fungi</taxon>
        <taxon>Dikarya</taxon>
        <taxon>Basidiomycota</taxon>
        <taxon>Agaricomycotina</taxon>
        <taxon>Agaricomycetes</taxon>
        <taxon>Polyporales</taxon>
        <taxon>Steccherinaceae</taxon>
        <taxon>Steccherinum</taxon>
    </lineage>
</organism>
<evidence type="ECO:0000256" key="1">
    <source>
        <dbReference type="SAM" id="MobiDB-lite"/>
    </source>
</evidence>
<proteinExistence type="predicted"/>
<reference evidence="2 3" key="1">
    <citation type="submission" date="2018-11" db="EMBL/GenBank/DDBJ databases">
        <title>Genome assembly of Steccherinum ochraceum LE-BIN_3174, the white-rot fungus of the Steccherinaceae family (The Residual Polyporoid clade, Polyporales, Basidiomycota).</title>
        <authorList>
            <person name="Fedorova T.V."/>
            <person name="Glazunova O.A."/>
            <person name="Landesman E.O."/>
            <person name="Moiseenko K.V."/>
            <person name="Psurtseva N.V."/>
            <person name="Savinova O.S."/>
            <person name="Shakhova N.V."/>
            <person name="Tyazhelova T.V."/>
            <person name="Vasina D.V."/>
        </authorList>
    </citation>
    <scope>NUCLEOTIDE SEQUENCE [LARGE SCALE GENOMIC DNA]</scope>
    <source>
        <strain evidence="2 3">LE-BIN_3174</strain>
    </source>
</reference>
<feature type="compositionally biased region" description="Basic and acidic residues" evidence="1">
    <location>
        <begin position="631"/>
        <end position="645"/>
    </location>
</feature>
<feature type="region of interest" description="Disordered" evidence="1">
    <location>
        <begin position="538"/>
        <end position="661"/>
    </location>
</feature>
<name>A0A4R0R2W6_9APHY</name>
<feature type="region of interest" description="Disordered" evidence="1">
    <location>
        <begin position="351"/>
        <end position="383"/>
    </location>
</feature>
<dbReference type="Proteomes" id="UP000292702">
    <property type="component" value="Unassembled WGS sequence"/>
</dbReference>
<feature type="compositionally biased region" description="Pro residues" evidence="1">
    <location>
        <begin position="491"/>
        <end position="510"/>
    </location>
</feature>
<dbReference type="EMBL" id="RWJN01000465">
    <property type="protein sequence ID" value="TCD61451.1"/>
    <property type="molecule type" value="Genomic_DNA"/>
</dbReference>
<feature type="compositionally biased region" description="Polar residues" evidence="1">
    <location>
        <begin position="596"/>
        <end position="606"/>
    </location>
</feature>
<evidence type="ECO:0000313" key="3">
    <source>
        <dbReference type="Proteomes" id="UP000292702"/>
    </source>
</evidence>
<gene>
    <name evidence="2" type="ORF">EIP91_008408</name>
</gene>